<comment type="caution">
    <text evidence="1">The sequence shown here is derived from an EMBL/GenBank/DDBJ whole genome shotgun (WGS) entry which is preliminary data.</text>
</comment>
<gene>
    <name evidence="1" type="ORF">GOZ90_27165</name>
</gene>
<proteinExistence type="predicted"/>
<protein>
    <submittedName>
        <fullName evidence="1">Uncharacterized protein</fullName>
    </submittedName>
</protein>
<sequence>MDAIQNELKEIKQDDFTLDFHYPKKKEAVQLAVSTDALYSDTGVNDEFKDIRAAVQKAKEQWEQLPLDLQRELSQLHGDAQ</sequence>
<accession>A0A6L6VQB4</accession>
<organism evidence="1 2">
    <name type="scientific">Agrobacterium vitis</name>
    <name type="common">Rhizobium vitis</name>
    <dbReference type="NCBI Taxonomy" id="373"/>
    <lineage>
        <taxon>Bacteria</taxon>
        <taxon>Pseudomonadati</taxon>
        <taxon>Pseudomonadota</taxon>
        <taxon>Alphaproteobacteria</taxon>
        <taxon>Hyphomicrobiales</taxon>
        <taxon>Rhizobiaceae</taxon>
        <taxon>Rhizobium/Agrobacterium group</taxon>
        <taxon>Agrobacterium</taxon>
    </lineage>
</organism>
<dbReference type="AlphaFoldDB" id="A0A6L6VQB4"/>
<name>A0A6L6VQB4_AGRVI</name>
<dbReference type="RefSeq" id="WP_156616735.1">
    <property type="nucleotide sequence ID" value="NZ_WPHR01000085.1"/>
</dbReference>
<dbReference type="EMBL" id="WPHR01000085">
    <property type="protein sequence ID" value="MUZ76297.1"/>
    <property type="molecule type" value="Genomic_DNA"/>
</dbReference>
<reference evidence="1 2" key="1">
    <citation type="submission" date="2019-12" db="EMBL/GenBank/DDBJ databases">
        <title>Whole-genome sequencing of Allorhizobium vitis.</title>
        <authorList>
            <person name="Gan H.M."/>
            <person name="Szegedi E."/>
            <person name="Burr T."/>
            <person name="Savka M.A."/>
        </authorList>
    </citation>
    <scope>NUCLEOTIDE SEQUENCE [LARGE SCALE GENOMIC DNA]</scope>
    <source>
        <strain evidence="1 2">CG516</strain>
    </source>
</reference>
<evidence type="ECO:0000313" key="2">
    <source>
        <dbReference type="Proteomes" id="UP000477951"/>
    </source>
</evidence>
<evidence type="ECO:0000313" key="1">
    <source>
        <dbReference type="EMBL" id="MUZ76297.1"/>
    </source>
</evidence>
<dbReference type="Proteomes" id="UP000477951">
    <property type="component" value="Unassembled WGS sequence"/>
</dbReference>